<dbReference type="RefSeq" id="WP_179666238.1">
    <property type="nucleotide sequence ID" value="NZ_JACCFP010000001.1"/>
</dbReference>
<dbReference type="Pfam" id="PF06616">
    <property type="entry name" value="BsuBI_PstI_RE"/>
    <property type="match status" value="1"/>
</dbReference>
<evidence type="ECO:0000259" key="2">
    <source>
        <dbReference type="Pfam" id="PF17728"/>
    </source>
</evidence>
<dbReference type="GO" id="GO:0003677">
    <property type="term" value="F:DNA binding"/>
    <property type="evidence" value="ECO:0007669"/>
    <property type="project" value="InterPro"/>
</dbReference>
<evidence type="ECO:0000313" key="3">
    <source>
        <dbReference type="EMBL" id="NYI99608.1"/>
    </source>
</evidence>
<name>A0A853BWI1_9ACTN</name>
<dbReference type="GO" id="GO:0009307">
    <property type="term" value="P:DNA restriction-modification system"/>
    <property type="evidence" value="ECO:0007669"/>
    <property type="project" value="InterPro"/>
</dbReference>
<dbReference type="Gene3D" id="3.40.1350.80">
    <property type="match status" value="1"/>
</dbReference>
<dbReference type="Pfam" id="PF17728">
    <property type="entry name" value="BsuBI_PstI_RE_N"/>
    <property type="match status" value="1"/>
</dbReference>
<reference evidence="3 4" key="1">
    <citation type="submission" date="2020-07" db="EMBL/GenBank/DDBJ databases">
        <title>Sequencing the genomes of 1000 actinobacteria strains.</title>
        <authorList>
            <person name="Klenk H.-P."/>
        </authorList>
    </citation>
    <scope>NUCLEOTIDE SEQUENCE [LARGE SCALE GENOMIC DNA]</scope>
    <source>
        <strain evidence="3 4">DSM 103833</strain>
    </source>
</reference>
<dbReference type="InterPro" id="IPR041962">
    <property type="entry name" value="BsuBI/PstI_N_sf"/>
</dbReference>
<dbReference type="InterPro" id="IPR009528">
    <property type="entry name" value="Restrct_endonuc_II_BsuBI_C"/>
</dbReference>
<keyword evidence="3" id="KW-0378">Hydrolase</keyword>
<dbReference type="GO" id="GO:0009036">
    <property type="term" value="F:type II site-specific deoxyribonuclease activity"/>
    <property type="evidence" value="ECO:0007669"/>
    <property type="project" value="UniProtKB-EC"/>
</dbReference>
<feature type="domain" description="BsuBI/PstI restriction endonuclease" evidence="1">
    <location>
        <begin position="151"/>
        <end position="304"/>
    </location>
</feature>
<dbReference type="Proteomes" id="UP000530424">
    <property type="component" value="Unassembled WGS sequence"/>
</dbReference>
<sequence>MISTNESQQILRDLGFDDEQCNERSARVLLALLRLAPRDSWSDATNPMLGTRAIMDWIRDEHGVEYAANTRETIRRFTLHHFADALLVVQNADNPDRPVNSPKSNYQITSEALAVIQAYGTPEYRDLLAAYLQAAPGLKERYAAARALNRIPVTLPDGKPFTLSPGGQNVLIKQMLEEFCPQFTPGGEVLYVGDADDKWAHFEQQRLGALGVTVNQHGKMPDLVVYLPDRDWLVLMEAASSHGPVDSKRHGELAVLFEDATPGLVYISCFPDRREMRKYLHVIAWETDVWCAEDPTHLIHFNGERFLGPYD</sequence>
<feature type="domain" description="BsuBI/PstI restriction endonuclease HTH" evidence="2">
    <location>
        <begin position="4"/>
        <end position="139"/>
    </location>
</feature>
<evidence type="ECO:0000313" key="4">
    <source>
        <dbReference type="Proteomes" id="UP000530424"/>
    </source>
</evidence>
<dbReference type="EMBL" id="JACCFP010000001">
    <property type="protein sequence ID" value="NYI99608.1"/>
    <property type="molecule type" value="Genomic_DNA"/>
</dbReference>
<dbReference type="Gene3D" id="1.10.10.1820">
    <property type="entry name" value="BsuBI/PstI restriction endonuclease-like"/>
    <property type="match status" value="1"/>
</dbReference>
<proteinExistence type="predicted"/>
<keyword evidence="4" id="KW-1185">Reference proteome</keyword>
<dbReference type="InterPro" id="IPR041963">
    <property type="entry name" value="BsuBI/PstI_C_sf"/>
</dbReference>
<dbReference type="EC" id="3.1.21.4" evidence="3"/>
<dbReference type="AlphaFoldDB" id="A0A853BWI1"/>
<evidence type="ECO:0000259" key="1">
    <source>
        <dbReference type="Pfam" id="PF06616"/>
    </source>
</evidence>
<comment type="caution">
    <text evidence="3">The sequence shown here is derived from an EMBL/GenBank/DDBJ whole genome shotgun (WGS) entry which is preliminary data.</text>
</comment>
<dbReference type="GO" id="GO:0000287">
    <property type="term" value="F:magnesium ion binding"/>
    <property type="evidence" value="ECO:0007669"/>
    <property type="project" value="InterPro"/>
</dbReference>
<organism evidence="3 4">
    <name type="scientific">Nocardioides thalensis</name>
    <dbReference type="NCBI Taxonomy" id="1914755"/>
    <lineage>
        <taxon>Bacteria</taxon>
        <taxon>Bacillati</taxon>
        <taxon>Actinomycetota</taxon>
        <taxon>Actinomycetes</taxon>
        <taxon>Propionibacteriales</taxon>
        <taxon>Nocardioidaceae</taxon>
        <taxon>Nocardioides</taxon>
    </lineage>
</organism>
<accession>A0A853BWI1</accession>
<gene>
    <name evidence="3" type="ORF">HNR19_000307</name>
</gene>
<dbReference type="InterPro" id="IPR041454">
    <property type="entry name" value="BsuBI/PstI_N"/>
</dbReference>
<protein>
    <submittedName>
        <fullName evidence="3">Type II restriction enzyme</fullName>
        <ecNumber evidence="3">3.1.21.4</ecNumber>
    </submittedName>
</protein>